<organism evidence="1 2">
    <name type="scientific">Mytilus coruscus</name>
    <name type="common">Sea mussel</name>
    <dbReference type="NCBI Taxonomy" id="42192"/>
    <lineage>
        <taxon>Eukaryota</taxon>
        <taxon>Metazoa</taxon>
        <taxon>Spiralia</taxon>
        <taxon>Lophotrochozoa</taxon>
        <taxon>Mollusca</taxon>
        <taxon>Bivalvia</taxon>
        <taxon>Autobranchia</taxon>
        <taxon>Pteriomorphia</taxon>
        <taxon>Mytilida</taxon>
        <taxon>Mytiloidea</taxon>
        <taxon>Mytilidae</taxon>
        <taxon>Mytilinae</taxon>
        <taxon>Mytilus</taxon>
    </lineage>
</organism>
<proteinExistence type="predicted"/>
<accession>A0A6J8BLE5</accession>
<evidence type="ECO:0000313" key="1">
    <source>
        <dbReference type="EMBL" id="CAC5383930.1"/>
    </source>
</evidence>
<protein>
    <recommendedName>
        <fullName evidence="3">Mab-21-like nucleotidyltransferase domain-containing protein</fullName>
    </recommendedName>
</protein>
<reference evidence="1 2" key="1">
    <citation type="submission" date="2020-06" db="EMBL/GenBank/DDBJ databases">
        <authorList>
            <person name="Li R."/>
            <person name="Bekaert M."/>
        </authorList>
    </citation>
    <scope>NUCLEOTIDE SEQUENCE [LARGE SCALE GENOMIC DNA]</scope>
    <source>
        <strain evidence="2">wild</strain>
    </source>
</reference>
<dbReference type="AlphaFoldDB" id="A0A6J8BLE5"/>
<evidence type="ECO:0000313" key="2">
    <source>
        <dbReference type="Proteomes" id="UP000507470"/>
    </source>
</evidence>
<evidence type="ECO:0008006" key="3">
    <source>
        <dbReference type="Google" id="ProtNLM"/>
    </source>
</evidence>
<dbReference type="Gene3D" id="3.30.460.90">
    <property type="match status" value="1"/>
</dbReference>
<dbReference type="Gene3D" id="1.10.1410.40">
    <property type="match status" value="1"/>
</dbReference>
<dbReference type="OrthoDB" id="6089838at2759"/>
<dbReference type="EMBL" id="CACVKT020003459">
    <property type="protein sequence ID" value="CAC5383930.1"/>
    <property type="molecule type" value="Genomic_DNA"/>
</dbReference>
<dbReference type="Proteomes" id="UP000507470">
    <property type="component" value="Unassembled WGS sequence"/>
</dbReference>
<name>A0A6J8BLE5_MYTCO</name>
<gene>
    <name evidence="1" type="ORF">MCOR_19623</name>
</gene>
<keyword evidence="2" id="KW-1185">Reference proteome</keyword>
<sequence>MGSNLTFVIHNYTTIINIHMGNPYSKERRKMAERNKVELYLKDVFERECVYKIEREEVEFIQTGIETIVQRIANKVLDNDTLQESMKIKFAKYFKGKLIRSPINIFGVGSFYEETRNNFPDEFDFILTLFCCEGTFEEYKQFLLEASVFNTVADTFSQKVKELSELDKDALLYTAPDPKCARKLYFDKYLRQHGPATWLRFIYESKSKRKKEIDVDYVAALHITDRNVLNQIVNESCVLTEFAQETLSVGSCFCIGANFSLTQTEVHIMRNVLSEKHRQIYRILKYLINGHGDVEKLDNLGNFDKPYSSYMIKTVMIYHHFNCKTFDTVNFGPCILDVLGDLCRYKNTSEFPSLYKLDYRTKIRCDLCLLTFLRTLTDSLRSMQRLLGSSYDYERDKVKESISKKYLDTLGK</sequence>